<organism evidence="2 3">
    <name type="scientific">Dactylosporangium darangshiense</name>
    <dbReference type="NCBI Taxonomy" id="579108"/>
    <lineage>
        <taxon>Bacteria</taxon>
        <taxon>Bacillati</taxon>
        <taxon>Actinomycetota</taxon>
        <taxon>Actinomycetes</taxon>
        <taxon>Micromonosporales</taxon>
        <taxon>Micromonosporaceae</taxon>
        <taxon>Dactylosporangium</taxon>
    </lineage>
</organism>
<accession>A0ABP8D1R7</accession>
<evidence type="ECO:0000313" key="2">
    <source>
        <dbReference type="EMBL" id="GAA4246111.1"/>
    </source>
</evidence>
<keyword evidence="3" id="KW-1185">Reference proteome</keyword>
<protein>
    <submittedName>
        <fullName evidence="2">Endo alpha-1,4 polygalactosaminidase</fullName>
    </submittedName>
</protein>
<dbReference type="InterPro" id="IPR013785">
    <property type="entry name" value="Aldolase_TIM"/>
</dbReference>
<dbReference type="Proteomes" id="UP001500620">
    <property type="component" value="Unassembled WGS sequence"/>
</dbReference>
<evidence type="ECO:0000313" key="3">
    <source>
        <dbReference type="Proteomes" id="UP001500620"/>
    </source>
</evidence>
<dbReference type="PANTHER" id="PTHR35273:SF2">
    <property type="entry name" value="ALPHA-GALACTOSIDASE"/>
    <property type="match status" value="1"/>
</dbReference>
<dbReference type="InterPro" id="IPR004352">
    <property type="entry name" value="GH114_TIM-barrel"/>
</dbReference>
<gene>
    <name evidence="2" type="ORF">GCM10022255_016100</name>
</gene>
<evidence type="ECO:0000259" key="1">
    <source>
        <dbReference type="Pfam" id="PF03537"/>
    </source>
</evidence>
<sequence length="272" mass="28655">MIPVLRRIGVPAATVLAVIGLGIFTRAGTADAATYTLPPANAKFDYQIGAAYTPPSGVKVVSRDRTATPAAGLYNICYVNVFQTQPDEIAWWQANHDDLLLKDSSGDYVIDGDWGENLIDVSTAAKRTAVAAIVNGWIDGCASKGFKAVEPDNIDSYERSEGLLTKANAIALLKLVAPHAHDKGLAIAQKNTTALGSAGKSAGLDFAIAEECGRYSECGDYTAVYGSNVIVIEYTKNAFTKACNGFGASLSVVLRDVNVTAPGSGTYKYDSC</sequence>
<dbReference type="EMBL" id="BAABAT010000003">
    <property type="protein sequence ID" value="GAA4246111.1"/>
    <property type="molecule type" value="Genomic_DNA"/>
</dbReference>
<dbReference type="PANTHER" id="PTHR35273">
    <property type="entry name" value="ALPHA-1,4 POLYGALACTOSAMINIDASE, PUTATIVE (AFU_ORTHOLOGUE AFUA_3G07890)-RELATED"/>
    <property type="match status" value="1"/>
</dbReference>
<name>A0ABP8D1R7_9ACTN</name>
<dbReference type="SUPFAM" id="SSF51445">
    <property type="entry name" value="(Trans)glycosidases"/>
    <property type="match status" value="1"/>
</dbReference>
<reference evidence="3" key="1">
    <citation type="journal article" date="2019" name="Int. J. Syst. Evol. Microbiol.">
        <title>The Global Catalogue of Microorganisms (GCM) 10K type strain sequencing project: providing services to taxonomists for standard genome sequencing and annotation.</title>
        <authorList>
            <consortium name="The Broad Institute Genomics Platform"/>
            <consortium name="The Broad Institute Genome Sequencing Center for Infectious Disease"/>
            <person name="Wu L."/>
            <person name="Ma J."/>
        </authorList>
    </citation>
    <scope>NUCLEOTIDE SEQUENCE [LARGE SCALE GENOMIC DNA]</scope>
    <source>
        <strain evidence="3">JCM 17441</strain>
    </source>
</reference>
<proteinExistence type="predicted"/>
<dbReference type="Gene3D" id="3.20.20.70">
    <property type="entry name" value="Aldolase class I"/>
    <property type="match status" value="1"/>
</dbReference>
<dbReference type="Pfam" id="PF03537">
    <property type="entry name" value="Glyco_hydro_114"/>
    <property type="match status" value="1"/>
</dbReference>
<dbReference type="InterPro" id="IPR017853">
    <property type="entry name" value="GH"/>
</dbReference>
<comment type="caution">
    <text evidence="2">The sequence shown here is derived from an EMBL/GenBank/DDBJ whole genome shotgun (WGS) entry which is preliminary data.</text>
</comment>
<feature type="domain" description="Glycoside-hydrolase family GH114 TIM-barrel" evidence="1">
    <location>
        <begin position="43"/>
        <end position="260"/>
    </location>
</feature>